<feature type="domain" description="EamA" evidence="4">
    <location>
        <begin position="180"/>
        <end position="319"/>
    </location>
</feature>
<keyword evidence="3" id="KW-0472">Membrane</keyword>
<keyword evidence="3" id="KW-1133">Transmembrane helix</keyword>
<protein>
    <submittedName>
        <fullName evidence="5">DMT family transporter</fullName>
    </submittedName>
</protein>
<feature type="transmembrane region" description="Helical" evidence="3">
    <location>
        <begin position="247"/>
        <end position="266"/>
    </location>
</feature>
<feature type="transmembrane region" description="Helical" evidence="3">
    <location>
        <begin position="31"/>
        <end position="52"/>
    </location>
</feature>
<dbReference type="Gene3D" id="1.10.3730.20">
    <property type="match status" value="1"/>
</dbReference>
<feature type="transmembrane region" description="Helical" evidence="3">
    <location>
        <begin position="300"/>
        <end position="320"/>
    </location>
</feature>
<sequence>MGELLAIGALLLFSLNVIITKVASGRLDLNTGFLISISMNVLFAGLIFLGQWMYNGYSMEFHGWGFFMFMLSGLFASYLGRYLYFDSIAKLGPAKASTFMISNPLFTVIISWLFLHEQLHALELAAMFVVMLGLFIVSFKPAQAGRAVKATAAGSDSTSGNSNQHAGQSAKKRWSGLIQPGVWLALMGSISYALGNITRGTAIHDWNEPVLGGFVGALTGLLLQVLLNKTTRTFLSDLRAADRKGVWLYAISGILTITAQIGHMAAMHYIPISVATLITNSQPLLVIPLSYFLLKNQEGINLRTIVGSLLVLLGISAIILN</sequence>
<gene>
    <name evidence="5" type="ORF">OB236_00240</name>
</gene>
<feature type="transmembrane region" description="Helical" evidence="3">
    <location>
        <begin position="6"/>
        <end position="24"/>
    </location>
</feature>
<dbReference type="Pfam" id="PF00892">
    <property type="entry name" value="EamA"/>
    <property type="match status" value="2"/>
</dbReference>
<feature type="transmembrane region" description="Helical" evidence="3">
    <location>
        <begin position="64"/>
        <end position="84"/>
    </location>
</feature>
<feature type="transmembrane region" description="Helical" evidence="3">
    <location>
        <begin position="96"/>
        <end position="115"/>
    </location>
</feature>
<feature type="domain" description="EamA" evidence="4">
    <location>
        <begin position="1"/>
        <end position="138"/>
    </location>
</feature>
<evidence type="ECO:0000313" key="5">
    <source>
        <dbReference type="EMBL" id="MCU6790542.1"/>
    </source>
</evidence>
<organism evidence="5 6">
    <name type="scientific">Paenibacillus baimaensis</name>
    <dbReference type="NCBI Taxonomy" id="2982185"/>
    <lineage>
        <taxon>Bacteria</taxon>
        <taxon>Bacillati</taxon>
        <taxon>Bacillota</taxon>
        <taxon>Bacilli</taxon>
        <taxon>Bacillales</taxon>
        <taxon>Paenibacillaceae</taxon>
        <taxon>Paenibacillus</taxon>
    </lineage>
</organism>
<evidence type="ECO:0000256" key="2">
    <source>
        <dbReference type="ARBA" id="ARBA00007362"/>
    </source>
</evidence>
<evidence type="ECO:0000256" key="3">
    <source>
        <dbReference type="SAM" id="Phobius"/>
    </source>
</evidence>
<name>A0ABT2U9H2_9BACL</name>
<evidence type="ECO:0000259" key="4">
    <source>
        <dbReference type="Pfam" id="PF00892"/>
    </source>
</evidence>
<dbReference type="PANTHER" id="PTHR22911:SF137">
    <property type="entry name" value="SOLUTE CARRIER FAMILY 35 MEMBER G2-RELATED"/>
    <property type="match status" value="1"/>
</dbReference>
<dbReference type="InterPro" id="IPR037185">
    <property type="entry name" value="EmrE-like"/>
</dbReference>
<dbReference type="RefSeq" id="WP_262682024.1">
    <property type="nucleotide sequence ID" value="NZ_JAOQIO010000001.1"/>
</dbReference>
<evidence type="ECO:0000256" key="1">
    <source>
        <dbReference type="ARBA" id="ARBA00004127"/>
    </source>
</evidence>
<dbReference type="Proteomes" id="UP001652445">
    <property type="component" value="Unassembled WGS sequence"/>
</dbReference>
<dbReference type="InterPro" id="IPR000620">
    <property type="entry name" value="EamA_dom"/>
</dbReference>
<keyword evidence="6" id="KW-1185">Reference proteome</keyword>
<keyword evidence="3" id="KW-0812">Transmembrane</keyword>
<feature type="transmembrane region" description="Helical" evidence="3">
    <location>
        <begin position="272"/>
        <end position="293"/>
    </location>
</feature>
<comment type="caution">
    <text evidence="5">The sequence shown here is derived from an EMBL/GenBank/DDBJ whole genome shotgun (WGS) entry which is preliminary data.</text>
</comment>
<feature type="transmembrane region" description="Helical" evidence="3">
    <location>
        <begin position="121"/>
        <end position="139"/>
    </location>
</feature>
<reference evidence="5 6" key="1">
    <citation type="submission" date="2022-09" db="EMBL/GenBank/DDBJ databases">
        <authorList>
            <person name="Han X.L."/>
            <person name="Wang Q."/>
            <person name="Lu T."/>
        </authorList>
    </citation>
    <scope>NUCLEOTIDE SEQUENCE [LARGE SCALE GENOMIC DNA]</scope>
    <source>
        <strain evidence="5 6">WQ 127069</strain>
    </source>
</reference>
<evidence type="ECO:0000313" key="6">
    <source>
        <dbReference type="Proteomes" id="UP001652445"/>
    </source>
</evidence>
<comment type="similarity">
    <text evidence="2">Belongs to the EamA transporter family.</text>
</comment>
<dbReference type="SUPFAM" id="SSF103481">
    <property type="entry name" value="Multidrug resistance efflux transporter EmrE"/>
    <property type="match status" value="2"/>
</dbReference>
<dbReference type="PANTHER" id="PTHR22911">
    <property type="entry name" value="ACYL-MALONYL CONDENSING ENZYME-RELATED"/>
    <property type="match status" value="1"/>
</dbReference>
<proteinExistence type="inferred from homology"/>
<feature type="transmembrane region" description="Helical" evidence="3">
    <location>
        <begin position="181"/>
        <end position="198"/>
    </location>
</feature>
<feature type="transmembrane region" description="Helical" evidence="3">
    <location>
        <begin position="210"/>
        <end position="227"/>
    </location>
</feature>
<comment type="subcellular location">
    <subcellularLocation>
        <location evidence="1">Endomembrane system</location>
        <topology evidence="1">Multi-pass membrane protein</topology>
    </subcellularLocation>
</comment>
<dbReference type="EMBL" id="JAOQIO010000001">
    <property type="protein sequence ID" value="MCU6790542.1"/>
    <property type="molecule type" value="Genomic_DNA"/>
</dbReference>
<accession>A0ABT2U9H2</accession>